<dbReference type="SUPFAM" id="SSF53850">
    <property type="entry name" value="Periplasmic binding protein-like II"/>
    <property type="match status" value="1"/>
</dbReference>
<name>A0A1M7UDU5_9BRAD</name>
<keyword evidence="2" id="KW-0675">Receptor</keyword>
<evidence type="ECO:0000313" key="3">
    <source>
        <dbReference type="Proteomes" id="UP000184096"/>
    </source>
</evidence>
<proteinExistence type="inferred from homology"/>
<dbReference type="PIRSF" id="PIRSF017082">
    <property type="entry name" value="YflP"/>
    <property type="match status" value="1"/>
</dbReference>
<dbReference type="PANTHER" id="PTHR42928:SF5">
    <property type="entry name" value="BLR1237 PROTEIN"/>
    <property type="match status" value="1"/>
</dbReference>
<dbReference type="PANTHER" id="PTHR42928">
    <property type="entry name" value="TRICARBOXYLATE-BINDING PROTEIN"/>
    <property type="match status" value="1"/>
</dbReference>
<dbReference type="Proteomes" id="UP000184096">
    <property type="component" value="Chromosome I"/>
</dbReference>
<sequence>MRLWMRLVLGAWLAIISNSVRAEYPERLITLIVAVPAGGAGDLVARQFASRLSEVLKQNVVVENRGGAAGTIATSFTARAAADGYTLLLSSIATHSIAPAVYKNITYDPSKDFSHIGLIATAPAILSVNSALPIHSVADLVNYARARPAELNFGSSGTGSGPQLWGEMFMGAAGVKLTHVPYKGSAPAVVDLLAGRVQMMFDAAAAQVSGIQTGQLRPLAVLDRARSSFFPEVPTMAEAGYPSVTGNLWYGLSGPAKLPPDIVARLQGALQKIAAMPDFQEALKQVGFLSTPTSPQAYSQFILDENDKYRKIARAADVTVE</sequence>
<evidence type="ECO:0000313" key="2">
    <source>
        <dbReference type="EMBL" id="SHN81203.1"/>
    </source>
</evidence>
<protein>
    <submittedName>
        <fullName evidence="2">Tripartite-type tricarboxylate transporter, receptor component TctC</fullName>
    </submittedName>
</protein>
<dbReference type="Gene3D" id="3.40.190.150">
    <property type="entry name" value="Bordetella uptake gene, domain 1"/>
    <property type="match status" value="1"/>
</dbReference>
<dbReference type="OrthoDB" id="8443386at2"/>
<dbReference type="InterPro" id="IPR042100">
    <property type="entry name" value="Bug_dom1"/>
</dbReference>
<organism evidence="2 3">
    <name type="scientific">Bradyrhizobium erythrophlei</name>
    <dbReference type="NCBI Taxonomy" id="1437360"/>
    <lineage>
        <taxon>Bacteria</taxon>
        <taxon>Pseudomonadati</taxon>
        <taxon>Pseudomonadota</taxon>
        <taxon>Alphaproteobacteria</taxon>
        <taxon>Hyphomicrobiales</taxon>
        <taxon>Nitrobacteraceae</taxon>
        <taxon>Bradyrhizobium</taxon>
    </lineage>
</organism>
<dbReference type="InterPro" id="IPR005064">
    <property type="entry name" value="BUG"/>
</dbReference>
<reference evidence="3" key="1">
    <citation type="submission" date="2016-11" db="EMBL/GenBank/DDBJ databases">
        <authorList>
            <person name="Varghese N."/>
            <person name="Submissions S."/>
        </authorList>
    </citation>
    <scope>NUCLEOTIDE SEQUENCE [LARGE SCALE GENOMIC DNA]</scope>
    <source>
        <strain evidence="3">GAS401</strain>
    </source>
</reference>
<dbReference type="CDD" id="cd13578">
    <property type="entry name" value="PBP2_Bug27"/>
    <property type="match status" value="1"/>
</dbReference>
<dbReference type="Gene3D" id="3.40.190.10">
    <property type="entry name" value="Periplasmic binding protein-like II"/>
    <property type="match status" value="1"/>
</dbReference>
<evidence type="ECO:0000256" key="1">
    <source>
        <dbReference type="ARBA" id="ARBA00006987"/>
    </source>
</evidence>
<gene>
    <name evidence="2" type="ORF">SAMN05444170_4651</name>
</gene>
<dbReference type="AlphaFoldDB" id="A0A1M7UDU5"/>
<dbReference type="RefSeq" id="WP_072821354.1">
    <property type="nucleotide sequence ID" value="NZ_LT670849.1"/>
</dbReference>
<dbReference type="Pfam" id="PF03401">
    <property type="entry name" value="TctC"/>
    <property type="match status" value="1"/>
</dbReference>
<accession>A0A1M7UDU5</accession>
<comment type="similarity">
    <text evidence="1">Belongs to the UPF0065 (bug) family.</text>
</comment>
<keyword evidence="3" id="KW-1185">Reference proteome</keyword>
<dbReference type="EMBL" id="LT670849">
    <property type="protein sequence ID" value="SHN81203.1"/>
    <property type="molecule type" value="Genomic_DNA"/>
</dbReference>